<evidence type="ECO:0000256" key="1">
    <source>
        <dbReference type="ARBA" id="ARBA00022503"/>
    </source>
</evidence>
<comment type="similarity">
    <text evidence="3">Belongs to the succinylarginine dihydrolase family.</text>
</comment>
<evidence type="ECO:0000313" key="5">
    <source>
        <dbReference type="EMBL" id="KTC86588.1"/>
    </source>
</evidence>
<evidence type="ECO:0000256" key="4">
    <source>
        <dbReference type="NCBIfam" id="TIGR03241"/>
    </source>
</evidence>
<comment type="catalytic activity">
    <reaction evidence="3">
        <text>N(2)-succinyl-L-arginine + 2 H2O + 2 H(+) = N(2)-succinyl-L-ornithine + 2 NH4(+) + CO2</text>
        <dbReference type="Rhea" id="RHEA:19533"/>
        <dbReference type="ChEBI" id="CHEBI:15377"/>
        <dbReference type="ChEBI" id="CHEBI:15378"/>
        <dbReference type="ChEBI" id="CHEBI:16526"/>
        <dbReference type="ChEBI" id="CHEBI:28938"/>
        <dbReference type="ChEBI" id="CHEBI:58241"/>
        <dbReference type="ChEBI" id="CHEBI:58514"/>
        <dbReference type="EC" id="3.5.3.23"/>
    </reaction>
</comment>
<comment type="caution">
    <text evidence="5">The sequence shown here is derived from an EMBL/GenBank/DDBJ whole genome shotgun (WGS) entry which is preliminary data.</text>
</comment>
<feature type="active site" evidence="3">
    <location>
        <position position="251"/>
    </location>
</feature>
<comment type="function">
    <text evidence="3">Catalyzes the hydrolysis of N(2)-succinylarginine into N(2)-succinylornithine, ammonia and CO(2).</text>
</comment>
<feature type="binding site" evidence="3">
    <location>
        <begin position="137"/>
        <end position="138"/>
    </location>
    <ligand>
        <name>substrate</name>
    </ligand>
</feature>
<dbReference type="Gene3D" id="3.75.10.20">
    <property type="entry name" value="Succinylarginine dihydrolase"/>
    <property type="match status" value="1"/>
</dbReference>
<feature type="binding site" evidence="3">
    <location>
        <position position="215"/>
    </location>
    <ligand>
        <name>substrate</name>
    </ligand>
</feature>
<dbReference type="EC" id="3.5.3.23" evidence="3 4"/>
<dbReference type="PATRIC" id="fig|29422.6.peg.557"/>
<protein>
    <recommendedName>
        <fullName evidence="3 4">N-succinylarginine dihydrolase</fullName>
        <ecNumber evidence="3 4">3.5.3.23</ecNumber>
    </recommendedName>
</protein>
<keyword evidence="1 3" id="KW-0056">Arginine metabolism</keyword>
<feature type="binding site" evidence="3">
    <location>
        <begin position="19"/>
        <end position="28"/>
    </location>
    <ligand>
        <name>substrate</name>
    </ligand>
</feature>
<accession>A0A0W0STK0</accession>
<dbReference type="OrthoDB" id="248552at2"/>
<dbReference type="GO" id="GO:0019545">
    <property type="term" value="P:L-arginine catabolic process to succinate"/>
    <property type="evidence" value="ECO:0007669"/>
    <property type="project" value="UniProtKB-UniRule"/>
</dbReference>
<dbReference type="GO" id="GO:0009015">
    <property type="term" value="F:N-succinylarginine dihydrolase activity"/>
    <property type="evidence" value="ECO:0007669"/>
    <property type="project" value="UniProtKB-UniRule"/>
</dbReference>
<dbReference type="STRING" id="29422.Lbru_0529"/>
<feature type="active site" evidence="3">
    <location>
        <position position="174"/>
    </location>
</feature>
<organism evidence="5 6">
    <name type="scientific">Legionella brunensis</name>
    <dbReference type="NCBI Taxonomy" id="29422"/>
    <lineage>
        <taxon>Bacteria</taxon>
        <taxon>Pseudomonadati</taxon>
        <taxon>Pseudomonadota</taxon>
        <taxon>Gammaproteobacteria</taxon>
        <taxon>Legionellales</taxon>
        <taxon>Legionellaceae</taxon>
        <taxon>Legionella</taxon>
    </lineage>
</organism>
<feature type="binding site" evidence="3">
    <location>
        <position position="253"/>
    </location>
    <ligand>
        <name>substrate</name>
    </ligand>
</feature>
<dbReference type="Pfam" id="PF04996">
    <property type="entry name" value="AstB"/>
    <property type="match status" value="1"/>
</dbReference>
<gene>
    <name evidence="3 5" type="primary">astB</name>
    <name evidence="5" type="ORF">Lbru_0529</name>
</gene>
<dbReference type="InterPro" id="IPR007079">
    <property type="entry name" value="SuccinylArg_d-Hdrlase_AstB"/>
</dbReference>
<name>A0A0W0STK0_9GAMM</name>
<comment type="pathway">
    <text evidence="3">Amino-acid degradation; L-arginine degradation via AST pathway; L-glutamate and succinate from L-arginine: step 2/5.</text>
</comment>
<dbReference type="Proteomes" id="UP000054742">
    <property type="component" value="Unassembled WGS sequence"/>
</dbReference>
<proteinExistence type="inferred from homology"/>
<dbReference type="AlphaFoldDB" id="A0A0W0STK0"/>
<evidence type="ECO:0000256" key="3">
    <source>
        <dbReference type="HAMAP-Rule" id="MF_01172"/>
    </source>
</evidence>
<dbReference type="EMBL" id="LNXV01000004">
    <property type="protein sequence ID" value="KTC86588.1"/>
    <property type="molecule type" value="Genomic_DNA"/>
</dbReference>
<evidence type="ECO:0000256" key="2">
    <source>
        <dbReference type="ARBA" id="ARBA00022801"/>
    </source>
</evidence>
<dbReference type="GO" id="GO:0019544">
    <property type="term" value="P:L-arginine catabolic process to L-glutamate"/>
    <property type="evidence" value="ECO:0007669"/>
    <property type="project" value="UniProtKB-UniRule"/>
</dbReference>
<feature type="binding site" evidence="3">
    <location>
        <position position="110"/>
    </location>
    <ligand>
        <name>substrate</name>
    </ligand>
</feature>
<keyword evidence="6" id="KW-1185">Reference proteome</keyword>
<feature type="active site" description="Nucleophile" evidence="3">
    <location>
        <position position="374"/>
    </location>
</feature>
<evidence type="ECO:0000313" key="6">
    <source>
        <dbReference type="Proteomes" id="UP000054742"/>
    </source>
</evidence>
<dbReference type="NCBIfam" id="TIGR03241">
    <property type="entry name" value="arg_catab_astB"/>
    <property type="match status" value="1"/>
</dbReference>
<sequence length="454" mass="50177">MADFELNLDGLVGPTHHYAGLAAGNLASTTNALSISNPQAAALQGLSKMRLLHQVGLKQALLPPHQRPNLHLLYQLGFSGSPAQQIEKAYRSAPELLSACYSASSMWTANAATVSASIDTADNRVHFTAANLISNLHRHQEADFSSYLLKYLFADKNYFQHHPLLPKSTATGDEGAANHNRLCAKHSSPAINLFVYGRRAIGGGFQSSPLKHPARQTLEASQAIARTHLLPRQQIVFARQNPLAIDQGVFHNDVIGVANESVLLIHEDAWVNQAEVLEELRKKANFPLNIIEIRRDELAVSEAVSTYLFNSQLLTLENQDGKHSMMLIAPAECEQNSQSKAVVDNLIADDSNPIITVHYLDLKQSMRNGGGPACLRLRVPLNEAELQAMHQGILINETLLADLEAWVMRHYRTHLHVDDLVDPLFVNECLTALDELTRLLALNSIYPFQREKSD</sequence>
<dbReference type="UniPathway" id="UPA00185">
    <property type="reaction ID" value="UER00280"/>
</dbReference>
<dbReference type="RefSeq" id="WP_058440628.1">
    <property type="nucleotide sequence ID" value="NZ_CAAAHU010000007.1"/>
</dbReference>
<reference evidence="5 6" key="1">
    <citation type="submission" date="2015-11" db="EMBL/GenBank/DDBJ databases">
        <title>Genomic analysis of 38 Legionella species identifies large and diverse effector repertoires.</title>
        <authorList>
            <person name="Burstein D."/>
            <person name="Amaro F."/>
            <person name="Zusman T."/>
            <person name="Lifshitz Z."/>
            <person name="Cohen O."/>
            <person name="Gilbert J.A."/>
            <person name="Pupko T."/>
            <person name="Shuman H.A."/>
            <person name="Segal G."/>
        </authorList>
    </citation>
    <scope>NUCLEOTIDE SEQUENCE [LARGE SCALE GENOMIC DNA]</scope>
    <source>
        <strain evidence="5 6">ATCC 43878</strain>
    </source>
</reference>
<dbReference type="NCBIfam" id="NF009789">
    <property type="entry name" value="PRK13281.1"/>
    <property type="match status" value="1"/>
</dbReference>
<comment type="subunit">
    <text evidence="3">Homodimer.</text>
</comment>
<dbReference type="HAMAP" id="MF_01172">
    <property type="entry name" value="AstB"/>
    <property type="match status" value="1"/>
</dbReference>
<dbReference type="InterPro" id="IPR037031">
    <property type="entry name" value="AstB_sf"/>
</dbReference>
<dbReference type="PANTHER" id="PTHR30420">
    <property type="entry name" value="N-SUCCINYLARGININE DIHYDROLASE"/>
    <property type="match status" value="1"/>
</dbReference>
<dbReference type="PANTHER" id="PTHR30420:SF2">
    <property type="entry name" value="N-SUCCINYLARGININE DIHYDROLASE"/>
    <property type="match status" value="1"/>
</dbReference>
<feature type="binding site" evidence="3">
    <location>
        <position position="368"/>
    </location>
    <ligand>
        <name>substrate</name>
    </ligand>
</feature>
<keyword evidence="2 3" id="KW-0378">Hydrolase</keyword>
<dbReference type="SUPFAM" id="SSF55909">
    <property type="entry name" value="Pentein"/>
    <property type="match status" value="1"/>
</dbReference>